<proteinExistence type="predicted"/>
<dbReference type="AlphaFoldDB" id="A0A9X1WYG3"/>
<evidence type="ECO:0000313" key="1">
    <source>
        <dbReference type="EMBL" id="MCJ8147434.1"/>
    </source>
</evidence>
<organism evidence="1 2">
    <name type="scientific">Acinetobacter sedimenti</name>
    <dbReference type="NCBI Taxonomy" id="2919922"/>
    <lineage>
        <taxon>Bacteria</taxon>
        <taxon>Pseudomonadati</taxon>
        <taxon>Pseudomonadota</taxon>
        <taxon>Gammaproteobacteria</taxon>
        <taxon>Moraxellales</taxon>
        <taxon>Moraxellaceae</taxon>
        <taxon>Acinetobacter</taxon>
    </lineage>
</organism>
<keyword evidence="2" id="KW-1185">Reference proteome</keyword>
<dbReference type="EMBL" id="JAKUML010000023">
    <property type="protein sequence ID" value="MCJ8147434.1"/>
    <property type="molecule type" value="Genomic_DNA"/>
</dbReference>
<accession>A0A9X1WYG3</accession>
<sequence>MSNDNYSKMKENFFIKTYGHVWAANITYRELLWLVQYLCNAENADIIYPEVSDDIERLKEQAFGFMMRNNLNVNSIQNECIQSLVPDDKYYWINRTNLRQLLFLFHIKNSFVLRKKSLKAIVDYNPQLELEKFYTSIIFKISVSTQQFNDEHEHIERLKRRYEDGVAPEKYIEWLGKDDEEQLLWLKNHLVTIKGFDNLDKFENKDLYHILILCIDILYWDKDSTVAFQAEFGRMTKSWSQQKHRLSGRESTKYHIPLTKKGRERLLKLAEFHNEKEHILLERLINKEYEQEMTDENGKDKY</sequence>
<comment type="caution">
    <text evidence="1">The sequence shown here is derived from an EMBL/GenBank/DDBJ whole genome shotgun (WGS) entry which is preliminary data.</text>
</comment>
<gene>
    <name evidence="1" type="ORF">MKI79_11155</name>
</gene>
<dbReference type="RefSeq" id="WP_241573625.1">
    <property type="nucleotide sequence ID" value="NZ_JAKUML010000023.1"/>
</dbReference>
<name>A0A9X1WYG3_9GAMM</name>
<evidence type="ECO:0000313" key="2">
    <source>
        <dbReference type="Proteomes" id="UP001139701"/>
    </source>
</evidence>
<reference evidence="1" key="1">
    <citation type="submission" date="2022-02" db="EMBL/GenBank/DDBJ databases">
        <title>Acinetobacter A3.8 sp. nov., isolated from Sediment (Zhairuo Island).</title>
        <authorList>
            <person name="Zheng K."/>
        </authorList>
    </citation>
    <scope>NUCLEOTIDE SEQUENCE</scope>
    <source>
        <strain evidence="1">A3.8</strain>
    </source>
</reference>
<protein>
    <submittedName>
        <fullName evidence="1">Uncharacterized protein</fullName>
    </submittedName>
</protein>
<dbReference type="Proteomes" id="UP001139701">
    <property type="component" value="Unassembled WGS sequence"/>
</dbReference>